<name>A0ABQ6LNE0_9RHOB</name>
<keyword evidence="2" id="KW-1185">Reference proteome</keyword>
<accession>A0ABQ6LNE0</accession>
<evidence type="ECO:0000313" key="2">
    <source>
        <dbReference type="Proteomes" id="UP001239909"/>
    </source>
</evidence>
<sequence length="211" mass="23767">MADDLNSAATDIESKVKKFIKVLTGLCEELHIQSLQYKRAVEAKGGRLPKKWAPFPERVSFSISRNKRSLVRTPAEQAAAVSRGGSWVCWGGHMSDKARHVILRVDGTSYYGARKAFGYRENLEDFKRAWVAAMKAAGLVNHRGKLGWGDGDEFHLELPNSKISRRSAKARACMDEYVRLTREKAKPKNDRFETKYKKLIEAAAKRVGVTL</sequence>
<comment type="caution">
    <text evidence="1">The sequence shown here is derived from an EMBL/GenBank/DDBJ whole genome shotgun (WGS) entry which is preliminary data.</text>
</comment>
<dbReference type="EMBL" id="BSYI01000012">
    <property type="protein sequence ID" value="GMG82723.1"/>
    <property type="molecule type" value="Genomic_DNA"/>
</dbReference>
<evidence type="ECO:0000313" key="1">
    <source>
        <dbReference type="EMBL" id="GMG82723.1"/>
    </source>
</evidence>
<gene>
    <name evidence="1" type="ORF">LNKW23_19360</name>
</gene>
<dbReference type="RefSeq" id="WP_285671512.1">
    <property type="nucleotide sequence ID" value="NZ_BSYI01000012.1"/>
</dbReference>
<reference evidence="1 2" key="1">
    <citation type="submission" date="2023-04" db="EMBL/GenBank/DDBJ databases">
        <title>Marinoamorphus aggregata gen. nov., sp. Nov., isolate from tissue of brittle star Ophioplocus japonicus.</title>
        <authorList>
            <person name="Kawano K."/>
            <person name="Sawayama S."/>
            <person name="Nakagawa S."/>
        </authorList>
    </citation>
    <scope>NUCLEOTIDE SEQUENCE [LARGE SCALE GENOMIC DNA]</scope>
    <source>
        <strain evidence="1 2">NKW23</strain>
    </source>
</reference>
<protein>
    <recommendedName>
        <fullName evidence="3">M15 family peptidase</fullName>
    </recommendedName>
</protein>
<dbReference type="Proteomes" id="UP001239909">
    <property type="component" value="Unassembled WGS sequence"/>
</dbReference>
<organism evidence="1 2">
    <name type="scientific">Paralimibaculum aggregatum</name>
    <dbReference type="NCBI Taxonomy" id="3036245"/>
    <lineage>
        <taxon>Bacteria</taxon>
        <taxon>Pseudomonadati</taxon>
        <taxon>Pseudomonadota</taxon>
        <taxon>Alphaproteobacteria</taxon>
        <taxon>Rhodobacterales</taxon>
        <taxon>Paracoccaceae</taxon>
        <taxon>Paralimibaculum</taxon>
    </lineage>
</organism>
<proteinExistence type="predicted"/>
<evidence type="ECO:0008006" key="3">
    <source>
        <dbReference type="Google" id="ProtNLM"/>
    </source>
</evidence>